<dbReference type="AlphaFoldDB" id="A0A699SXS7"/>
<sequence>RTIGLRSNIGTSSVLIDCGNINTTSGKGSASSGNTYSVAFFIAVVL</sequence>
<feature type="non-terminal residue" evidence="1">
    <location>
        <position position="1"/>
    </location>
</feature>
<comment type="caution">
    <text evidence="1">The sequence shown here is derived from an EMBL/GenBank/DDBJ whole genome shotgun (WGS) entry which is preliminary data.</text>
</comment>
<accession>A0A699SXS7</accession>
<name>A0A699SXS7_TANCI</name>
<dbReference type="EMBL" id="BKCJ011199938">
    <property type="protein sequence ID" value="GFD02717.1"/>
    <property type="molecule type" value="Genomic_DNA"/>
</dbReference>
<organism evidence="1">
    <name type="scientific">Tanacetum cinerariifolium</name>
    <name type="common">Dalmatian daisy</name>
    <name type="synonym">Chrysanthemum cinerariifolium</name>
    <dbReference type="NCBI Taxonomy" id="118510"/>
    <lineage>
        <taxon>Eukaryota</taxon>
        <taxon>Viridiplantae</taxon>
        <taxon>Streptophyta</taxon>
        <taxon>Embryophyta</taxon>
        <taxon>Tracheophyta</taxon>
        <taxon>Spermatophyta</taxon>
        <taxon>Magnoliopsida</taxon>
        <taxon>eudicotyledons</taxon>
        <taxon>Gunneridae</taxon>
        <taxon>Pentapetalae</taxon>
        <taxon>asterids</taxon>
        <taxon>campanulids</taxon>
        <taxon>Asterales</taxon>
        <taxon>Asteraceae</taxon>
        <taxon>Asteroideae</taxon>
        <taxon>Anthemideae</taxon>
        <taxon>Anthemidinae</taxon>
        <taxon>Tanacetum</taxon>
    </lineage>
</organism>
<reference evidence="1" key="1">
    <citation type="journal article" date="2019" name="Sci. Rep.">
        <title>Draft genome of Tanacetum cinerariifolium, the natural source of mosquito coil.</title>
        <authorList>
            <person name="Yamashiro T."/>
            <person name="Shiraishi A."/>
            <person name="Satake H."/>
            <person name="Nakayama K."/>
        </authorList>
    </citation>
    <scope>NUCLEOTIDE SEQUENCE</scope>
</reference>
<protein>
    <submittedName>
        <fullName evidence="1">Uncharacterized protein</fullName>
    </submittedName>
</protein>
<proteinExistence type="predicted"/>
<evidence type="ECO:0000313" key="1">
    <source>
        <dbReference type="EMBL" id="GFD02717.1"/>
    </source>
</evidence>
<gene>
    <name evidence="1" type="ORF">Tci_874686</name>
</gene>